<keyword evidence="6" id="KW-0347">Helicase</keyword>
<keyword evidence="1" id="KW-0547">Nucleotide-binding</keyword>
<keyword evidence="2" id="KW-0067">ATP-binding</keyword>
<dbReference type="EMBL" id="GU474887">
    <property type="protein sequence ID" value="ADI18343.1"/>
    <property type="molecule type" value="Genomic_DNA"/>
</dbReference>
<dbReference type="Gene3D" id="3.40.50.300">
    <property type="entry name" value="P-loop containing nucleotide triphosphate hydrolases"/>
    <property type="match status" value="1"/>
</dbReference>
<feature type="domain" description="Helicase ATP-binding" evidence="5">
    <location>
        <begin position="185"/>
        <end position="334"/>
    </location>
</feature>
<accession>E0XVA2</accession>
<dbReference type="GO" id="GO:0006302">
    <property type="term" value="P:double-strand break repair"/>
    <property type="evidence" value="ECO:0007669"/>
    <property type="project" value="TreeGrafter"/>
</dbReference>
<keyword evidence="6" id="KW-0378">Hydrolase</keyword>
<dbReference type="InterPro" id="IPR042115">
    <property type="entry name" value="PriA_3primeBD_sf"/>
</dbReference>
<dbReference type="Pfam" id="PF17764">
    <property type="entry name" value="PriA_3primeBD"/>
    <property type="match status" value="1"/>
</dbReference>
<evidence type="ECO:0000256" key="2">
    <source>
        <dbReference type="ARBA" id="ARBA00022840"/>
    </source>
</evidence>
<dbReference type="GO" id="GO:0006270">
    <property type="term" value="P:DNA replication initiation"/>
    <property type="evidence" value="ECO:0007669"/>
    <property type="project" value="TreeGrafter"/>
</dbReference>
<protein>
    <submittedName>
        <fullName evidence="6">Primosomal protein n' (Replication factor y)-superfamily II helicase</fullName>
    </submittedName>
</protein>
<evidence type="ECO:0000313" key="6">
    <source>
        <dbReference type="EMBL" id="ADI18343.1"/>
    </source>
</evidence>
<dbReference type="InterPro" id="IPR014001">
    <property type="entry name" value="Helicase_ATP-bd"/>
</dbReference>
<dbReference type="PANTHER" id="PTHR30580">
    <property type="entry name" value="PRIMOSOMAL PROTEIN N"/>
    <property type="match status" value="1"/>
</dbReference>
<proteinExistence type="predicted"/>
<dbReference type="GO" id="GO:0006310">
    <property type="term" value="P:DNA recombination"/>
    <property type="evidence" value="ECO:0007669"/>
    <property type="project" value="TreeGrafter"/>
</dbReference>
<evidence type="ECO:0000256" key="4">
    <source>
        <dbReference type="SAM" id="MobiDB-lite"/>
    </source>
</evidence>
<dbReference type="InterPro" id="IPR041222">
    <property type="entry name" value="PriA_3primeBD"/>
</dbReference>
<name>E0XVA2_9ACTN</name>
<evidence type="ECO:0000259" key="5">
    <source>
        <dbReference type="PROSITE" id="PS51192"/>
    </source>
</evidence>
<dbReference type="GO" id="GO:0043138">
    <property type="term" value="F:3'-5' DNA helicase activity"/>
    <property type="evidence" value="ECO:0007669"/>
    <property type="project" value="TreeGrafter"/>
</dbReference>
<reference evidence="6" key="1">
    <citation type="journal article" date="2011" name="Environ. Microbiol.">
        <title>Time-series analyses of Monterey Bay coastal microbial picoplankton using a 'genome proxy' microarray.</title>
        <authorList>
            <person name="Rich V.I."/>
            <person name="Pham V.D."/>
            <person name="Eppley J."/>
            <person name="Shi Y."/>
            <person name="DeLong E.F."/>
        </authorList>
    </citation>
    <scope>NUCLEOTIDE SEQUENCE</scope>
</reference>
<evidence type="ECO:0000256" key="1">
    <source>
        <dbReference type="ARBA" id="ARBA00022741"/>
    </source>
</evidence>
<feature type="region of interest" description="Disordered" evidence="4">
    <location>
        <begin position="1"/>
        <end position="53"/>
    </location>
</feature>
<organism evidence="6">
    <name type="scientific">uncultured actinobacterium HF4000_04C13</name>
    <dbReference type="NCBI Taxonomy" id="711002"/>
    <lineage>
        <taxon>Bacteria</taxon>
        <taxon>Bacillati</taxon>
        <taxon>Actinomycetota</taxon>
        <taxon>Actinomycetes</taxon>
        <taxon>environmental samples</taxon>
    </lineage>
</organism>
<dbReference type="GO" id="GO:0005524">
    <property type="term" value="F:ATP binding"/>
    <property type="evidence" value="ECO:0007669"/>
    <property type="project" value="UniProtKB-KW"/>
</dbReference>
<evidence type="ECO:0000256" key="3">
    <source>
        <dbReference type="ARBA" id="ARBA00023125"/>
    </source>
</evidence>
<dbReference type="InterPro" id="IPR027417">
    <property type="entry name" value="P-loop_NTPase"/>
</dbReference>
<dbReference type="GO" id="GO:0003677">
    <property type="term" value="F:DNA binding"/>
    <property type="evidence" value="ECO:0007669"/>
    <property type="project" value="UniProtKB-KW"/>
</dbReference>
<dbReference type="PROSITE" id="PS51192">
    <property type="entry name" value="HELICASE_ATP_BIND_1"/>
    <property type="match status" value="1"/>
</dbReference>
<sequence length="639" mass="67683">MTGGAGDQGRLDLDDVAPPQTGQGDGSVAPASRSSRDAIGGTATSGSGTDAPGRVVRVIPDVAAVDRVFDYLVPSSWEGDGRGARLGVGSRVRVVLGGRRVGGWVVEDHVVPPEGVGLRPLARLSGMGPSPELIDLGRWAARRWVGPVVGFLATASPPTVVEALPAPPGPVDVPDSDARWMAGALDPTPDGSPTVVRLPPATDPIPLVLAAARLGDALVLVPTAAAASRLTTRIRRSGIAVALLPRDWARAAAGGLVVGSRSAALAPVRDLRAVVVLDEHDEAYQEERAPTWNARDLVVERARRAGVPCVLASASPTLEALGHGRLLAPSRAEERTGWPMVDLVDRRLDDPVRSGLFSPKLVPILRGEGGDPVVCVLNRKGRSRLLACDGCGELARCEEHRVPMVQDVDDRLRCPLDDAHGRPVVCDSCGATRFRNLRAGVSRVREELEALAGRPVLEVTPETDAGLLDGGGASVFVGTETVLHRIQRRVARVVFLEFDQELLAPRMRASEQAMALLIRASRLLGPRSAGGRLVVQTRQPDNEVLQAVLQADPGRLVADEKDRRSLLGQPPFAALARVSGAVAPEFMARLGSPDGIDVMGPRDGSWLVRARDHDQLSEALLAVSRPAGRLRLEVDPRRA</sequence>
<feature type="compositionally biased region" description="Low complexity" evidence="4">
    <location>
        <begin position="37"/>
        <end position="53"/>
    </location>
</feature>
<keyword evidence="3" id="KW-0238">DNA-binding</keyword>
<dbReference type="Gene3D" id="3.40.1440.60">
    <property type="entry name" value="PriA, 3(prime) DNA-binding domain"/>
    <property type="match status" value="1"/>
</dbReference>
<dbReference type="AlphaFoldDB" id="E0XVA2"/>
<dbReference type="PANTHER" id="PTHR30580:SF0">
    <property type="entry name" value="PRIMOSOMAL PROTEIN N"/>
    <property type="match status" value="1"/>
</dbReference>